<dbReference type="OrthoDB" id="5657095at2"/>
<dbReference type="PROSITE" id="PS50297">
    <property type="entry name" value="ANK_REP_REGION"/>
    <property type="match status" value="2"/>
</dbReference>
<dbReference type="SUPFAM" id="SSF48403">
    <property type="entry name" value="Ankyrin repeat"/>
    <property type="match status" value="1"/>
</dbReference>
<reference evidence="5" key="1">
    <citation type="submission" date="2016-03" db="EMBL/GenBank/DDBJ databases">
        <authorList>
            <person name="Heylen K."/>
            <person name="De Vos P."/>
            <person name="Vekeman B."/>
        </authorList>
    </citation>
    <scope>NUCLEOTIDE SEQUENCE [LARGE SCALE GENOMIC DNA]</scope>
    <source>
        <strain evidence="5">R-45383</strain>
    </source>
</reference>
<dbReference type="Pfam" id="PF12796">
    <property type="entry name" value="Ank_2"/>
    <property type="match status" value="1"/>
</dbReference>
<gene>
    <name evidence="4" type="ORF">A1355_23515</name>
</gene>
<comment type="caution">
    <text evidence="4">The sequence shown here is derived from an EMBL/GenBank/DDBJ whole genome shotgun (WGS) entry which is preliminary data.</text>
</comment>
<keyword evidence="5" id="KW-1185">Reference proteome</keyword>
<feature type="repeat" description="ANK" evidence="3">
    <location>
        <begin position="36"/>
        <end position="68"/>
    </location>
</feature>
<protein>
    <submittedName>
        <fullName evidence="4">Uncharacterized protein</fullName>
    </submittedName>
</protein>
<dbReference type="Pfam" id="PF00023">
    <property type="entry name" value="Ank"/>
    <property type="match status" value="1"/>
</dbReference>
<evidence type="ECO:0000313" key="5">
    <source>
        <dbReference type="Proteomes" id="UP000077628"/>
    </source>
</evidence>
<sequence length="167" mass="17540">MRDLDELLLKAATEGDFAAASASLCRGASKDATTDFGFTAMHVAATAGHLLIVRLLIDARADVNRRDRYGISPLHQAIGWPKVMEALLDAGADVDSATTQGVTPLMSAAAFGEMESVRLLLVRGADLNRRDDRGSSAADAAGEKGEDEIFSLLDGLEHKPINFGGGG</sequence>
<dbReference type="PROSITE" id="PS50088">
    <property type="entry name" value="ANK_REPEAT"/>
    <property type="match status" value="2"/>
</dbReference>
<keyword evidence="2 3" id="KW-0040">ANK repeat</keyword>
<evidence type="ECO:0000313" key="4">
    <source>
        <dbReference type="EMBL" id="OAI21163.1"/>
    </source>
</evidence>
<evidence type="ECO:0000256" key="3">
    <source>
        <dbReference type="PROSITE-ProRule" id="PRU00023"/>
    </source>
</evidence>
<name>A0A177NV58_9GAMM</name>
<accession>A0A177NV58</accession>
<organism evidence="4 5">
    <name type="scientific">Methylomonas koyamae</name>
    <dbReference type="NCBI Taxonomy" id="702114"/>
    <lineage>
        <taxon>Bacteria</taxon>
        <taxon>Pseudomonadati</taxon>
        <taxon>Pseudomonadota</taxon>
        <taxon>Gammaproteobacteria</taxon>
        <taxon>Methylococcales</taxon>
        <taxon>Methylococcaceae</taxon>
        <taxon>Methylomonas</taxon>
    </lineage>
</organism>
<dbReference type="PRINTS" id="PR01415">
    <property type="entry name" value="ANKYRIN"/>
</dbReference>
<dbReference type="STRING" id="702114.A1355_23515"/>
<dbReference type="Gene3D" id="1.25.40.20">
    <property type="entry name" value="Ankyrin repeat-containing domain"/>
    <property type="match status" value="2"/>
</dbReference>
<dbReference type="RefSeq" id="WP_064027065.1">
    <property type="nucleotide sequence ID" value="NZ_LUUK01000108.1"/>
</dbReference>
<feature type="repeat" description="ANK" evidence="3">
    <location>
        <begin position="100"/>
        <end position="132"/>
    </location>
</feature>
<dbReference type="SMART" id="SM00248">
    <property type="entry name" value="ANK"/>
    <property type="match status" value="3"/>
</dbReference>
<evidence type="ECO:0000256" key="1">
    <source>
        <dbReference type="ARBA" id="ARBA00022737"/>
    </source>
</evidence>
<dbReference type="AlphaFoldDB" id="A0A177NV58"/>
<dbReference type="InterPro" id="IPR050776">
    <property type="entry name" value="Ank_Repeat/CDKN_Inhibitor"/>
</dbReference>
<evidence type="ECO:0000256" key="2">
    <source>
        <dbReference type="ARBA" id="ARBA00023043"/>
    </source>
</evidence>
<dbReference type="EMBL" id="LUUK01000108">
    <property type="protein sequence ID" value="OAI21163.1"/>
    <property type="molecule type" value="Genomic_DNA"/>
</dbReference>
<dbReference type="PANTHER" id="PTHR24201">
    <property type="entry name" value="ANK_REP_REGION DOMAIN-CONTAINING PROTEIN"/>
    <property type="match status" value="1"/>
</dbReference>
<dbReference type="InterPro" id="IPR036770">
    <property type="entry name" value="Ankyrin_rpt-contain_sf"/>
</dbReference>
<keyword evidence="1" id="KW-0677">Repeat</keyword>
<dbReference type="InterPro" id="IPR002110">
    <property type="entry name" value="Ankyrin_rpt"/>
</dbReference>
<dbReference type="Proteomes" id="UP000077628">
    <property type="component" value="Unassembled WGS sequence"/>
</dbReference>
<proteinExistence type="predicted"/>